<feature type="transmembrane region" description="Helical" evidence="1">
    <location>
        <begin position="12"/>
        <end position="30"/>
    </location>
</feature>
<sequence>MNNVITPIPGAYGFVDISSTFYFYLYLYLLR</sequence>
<evidence type="ECO:0000256" key="1">
    <source>
        <dbReference type="SAM" id="Phobius"/>
    </source>
</evidence>
<keyword evidence="1" id="KW-0812">Transmembrane</keyword>
<proteinExistence type="predicted"/>
<organism evidence="2">
    <name type="scientific">Myoviridae sp. ctCo31</name>
    <dbReference type="NCBI Taxonomy" id="2825053"/>
    <lineage>
        <taxon>Viruses</taxon>
        <taxon>Duplodnaviria</taxon>
        <taxon>Heunggongvirae</taxon>
        <taxon>Uroviricota</taxon>
        <taxon>Caudoviricetes</taxon>
    </lineage>
</organism>
<dbReference type="EMBL" id="BK016109">
    <property type="protein sequence ID" value="DAF95517.1"/>
    <property type="molecule type" value="Genomic_DNA"/>
</dbReference>
<evidence type="ECO:0000313" key="2">
    <source>
        <dbReference type="EMBL" id="DAF95517.1"/>
    </source>
</evidence>
<keyword evidence="1" id="KW-1133">Transmembrane helix</keyword>
<keyword evidence="1" id="KW-0472">Membrane</keyword>
<accession>A0A8S5UM07</accession>
<protein>
    <submittedName>
        <fullName evidence="2">Uncharacterized protein</fullName>
    </submittedName>
</protein>
<name>A0A8S5UM07_9CAUD</name>
<reference evidence="2" key="1">
    <citation type="journal article" date="2021" name="Proc. Natl. Acad. Sci. U.S.A.">
        <title>A Catalog of Tens of Thousands of Viruses from Human Metagenomes Reveals Hidden Associations with Chronic Diseases.</title>
        <authorList>
            <person name="Tisza M.J."/>
            <person name="Buck C.B."/>
        </authorList>
    </citation>
    <scope>NUCLEOTIDE SEQUENCE</scope>
    <source>
        <strain evidence="2">CtCo31</strain>
    </source>
</reference>